<accession>A0A508A7K4</accession>
<organism evidence="1 2">
    <name type="scientific">Marilutibacter maris</name>
    <dbReference type="NCBI Taxonomy" id="1605891"/>
    <lineage>
        <taxon>Bacteria</taxon>
        <taxon>Pseudomonadati</taxon>
        <taxon>Pseudomonadota</taxon>
        <taxon>Gammaproteobacteria</taxon>
        <taxon>Lysobacterales</taxon>
        <taxon>Lysobacteraceae</taxon>
        <taxon>Marilutibacter</taxon>
    </lineage>
</organism>
<dbReference type="EMBL" id="VICD02000253">
    <property type="protein sequence ID" value="KAB8172525.1"/>
    <property type="molecule type" value="Genomic_DNA"/>
</dbReference>
<dbReference type="Proteomes" id="UP000320431">
    <property type="component" value="Unassembled WGS sequence"/>
</dbReference>
<dbReference type="PROSITE" id="PS51257">
    <property type="entry name" value="PROKAR_LIPOPROTEIN"/>
    <property type="match status" value="1"/>
</dbReference>
<dbReference type="SUPFAM" id="SSF53254">
    <property type="entry name" value="Phosphoglycerate mutase-like"/>
    <property type="match status" value="1"/>
</dbReference>
<sequence length="181" mass="18987">MRSSAFRRGCAALLALAAVACAGVPTPRGPGTTAPASRFVVVRHAEKQTGTAAASDPSLTDAGRQRAARLAASLAEDPVVAVYATPYRRTRDTALPTAHMHGLQITEYDPRQPAPTLVDALRDAHPRGTVLVVGHSNTAPAIAAALCACEVAAMGEDEYDHRYLIDIDGDGRVRLSDIPLP</sequence>
<dbReference type="Gene3D" id="3.40.50.1240">
    <property type="entry name" value="Phosphoglycerate mutase-like"/>
    <property type="match status" value="1"/>
</dbReference>
<dbReference type="Pfam" id="PF00300">
    <property type="entry name" value="His_Phos_1"/>
    <property type="match status" value="1"/>
</dbReference>
<dbReference type="RefSeq" id="WP_141482916.1">
    <property type="nucleotide sequence ID" value="NZ_VICD02000253.1"/>
</dbReference>
<evidence type="ECO:0000313" key="2">
    <source>
        <dbReference type="Proteomes" id="UP000320431"/>
    </source>
</evidence>
<dbReference type="SMART" id="SM00855">
    <property type="entry name" value="PGAM"/>
    <property type="match status" value="1"/>
</dbReference>
<dbReference type="InterPro" id="IPR029033">
    <property type="entry name" value="His_PPase_superfam"/>
</dbReference>
<comment type="caution">
    <text evidence="1">The sequence shown here is derived from an EMBL/GenBank/DDBJ whole genome shotgun (WGS) entry which is preliminary data.</text>
</comment>
<gene>
    <name evidence="1" type="ORF">FKV24_014665</name>
</gene>
<dbReference type="AlphaFoldDB" id="A0A508A7K4"/>
<name>A0A508A7K4_9GAMM</name>
<dbReference type="InterPro" id="IPR013078">
    <property type="entry name" value="His_Pase_superF_clade-1"/>
</dbReference>
<protein>
    <submittedName>
        <fullName evidence="1">Histidine phosphatase family protein</fullName>
    </submittedName>
</protein>
<evidence type="ECO:0000313" key="1">
    <source>
        <dbReference type="EMBL" id="KAB8172525.1"/>
    </source>
</evidence>
<dbReference type="CDD" id="cd07067">
    <property type="entry name" value="HP_PGM_like"/>
    <property type="match status" value="1"/>
</dbReference>
<reference evidence="1 2" key="1">
    <citation type="submission" date="2019-10" db="EMBL/GenBank/DDBJ databases">
        <title>Lysobacter alkalisoli sp. nov., isolated from saline-alkaline soil.</title>
        <authorList>
            <person name="Sun J.-Q."/>
        </authorList>
    </citation>
    <scope>NUCLEOTIDE SEQUENCE [LARGE SCALE GENOMIC DNA]</scope>
    <source>
        <strain evidence="1 2">KCTC 42381</strain>
    </source>
</reference>
<proteinExistence type="predicted"/>